<dbReference type="OrthoDB" id="2801544at2759"/>
<keyword evidence="4" id="KW-1185">Reference proteome</keyword>
<dbReference type="GO" id="GO:0016787">
    <property type="term" value="F:hydrolase activity"/>
    <property type="evidence" value="ECO:0007669"/>
    <property type="project" value="UniProtKB-KW"/>
</dbReference>
<dbReference type="PROSITE" id="PS51192">
    <property type="entry name" value="HELICASE_ATP_BIND_1"/>
    <property type="match status" value="1"/>
</dbReference>
<protein>
    <submittedName>
        <fullName evidence="3">SNF2 family N-terminal domain-containing protein</fullName>
    </submittedName>
</protein>
<dbReference type="GO" id="GO:0004520">
    <property type="term" value="F:DNA endonuclease activity"/>
    <property type="evidence" value="ECO:0007669"/>
    <property type="project" value="TreeGrafter"/>
</dbReference>
<dbReference type="SUPFAM" id="SSF52540">
    <property type="entry name" value="P-loop containing nucleoside triphosphate hydrolases"/>
    <property type="match status" value="1"/>
</dbReference>
<evidence type="ECO:0000313" key="4">
    <source>
        <dbReference type="Proteomes" id="UP000664859"/>
    </source>
</evidence>
<evidence type="ECO:0000313" key="3">
    <source>
        <dbReference type="EMBL" id="KAG5187890.1"/>
    </source>
</evidence>
<dbReference type="GO" id="GO:0043596">
    <property type="term" value="C:nuclear replication fork"/>
    <property type="evidence" value="ECO:0007669"/>
    <property type="project" value="TreeGrafter"/>
</dbReference>
<dbReference type="Pfam" id="PF00176">
    <property type="entry name" value="SNF2-rel_dom"/>
    <property type="match status" value="1"/>
</dbReference>
<dbReference type="InterPro" id="IPR038718">
    <property type="entry name" value="SNF2-like_sf"/>
</dbReference>
<dbReference type="InterPro" id="IPR000330">
    <property type="entry name" value="SNF2_N"/>
</dbReference>
<dbReference type="PANTHER" id="PTHR45766:SF6">
    <property type="entry name" value="SWI_SNF-RELATED MATRIX-ASSOCIATED ACTIN-DEPENDENT REGULATOR OF CHROMATIN SUBFAMILY A-LIKE PROTEIN 1"/>
    <property type="match status" value="1"/>
</dbReference>
<evidence type="ECO:0000256" key="1">
    <source>
        <dbReference type="ARBA" id="ARBA00022801"/>
    </source>
</evidence>
<feature type="non-terminal residue" evidence="3">
    <location>
        <position position="1"/>
    </location>
</feature>
<dbReference type="GO" id="GO:0004386">
    <property type="term" value="F:helicase activity"/>
    <property type="evidence" value="ECO:0007669"/>
    <property type="project" value="UniProtKB-KW"/>
</dbReference>
<dbReference type="InterPro" id="IPR014001">
    <property type="entry name" value="Helicase_ATP-bd"/>
</dbReference>
<dbReference type="GO" id="GO:0005524">
    <property type="term" value="F:ATP binding"/>
    <property type="evidence" value="ECO:0007669"/>
    <property type="project" value="UniProtKB-KW"/>
</dbReference>
<reference evidence="3" key="1">
    <citation type="submission" date="2021-02" db="EMBL/GenBank/DDBJ databases">
        <title>First Annotated Genome of the Yellow-green Alga Tribonema minus.</title>
        <authorList>
            <person name="Mahan K.M."/>
        </authorList>
    </citation>
    <scope>NUCLEOTIDE SEQUENCE</scope>
    <source>
        <strain evidence="3">UTEX B ZZ1240</strain>
    </source>
</reference>
<sequence length="262" mass="28694">EAIAIAAAYADEWPLLVLCPTALRDNWRNELLKWVPRLCSSGVTVVKDSSSELCTSNGRRQAFVVTYGLLPRLVANGHLHAGQFRVVCADESHMLKTAGAQRTQSALPILREATRAICLSGTPVLSRPAEVCIMTRPCDSTSCWSHDNFLHTALAHHPPTPVHMPPIAPSAGLILESTIMIRRLKEQVLSQMLPEKRREIIHVAVARDSRQELSALLSQRSAIVSAMSDPNLSREQLARAKSDQQALTARLCKLTGVAKVCT</sequence>
<name>A0A835Z6G1_9STRA</name>
<accession>A0A835Z6G1</accession>
<dbReference type="PANTHER" id="PTHR45766">
    <property type="entry name" value="DNA ANNEALING HELICASE AND ENDONUCLEASE ZRANB3 FAMILY MEMBER"/>
    <property type="match status" value="1"/>
</dbReference>
<gene>
    <name evidence="3" type="ORF">JKP88DRAFT_161532</name>
</gene>
<organism evidence="3 4">
    <name type="scientific">Tribonema minus</name>
    <dbReference type="NCBI Taxonomy" id="303371"/>
    <lineage>
        <taxon>Eukaryota</taxon>
        <taxon>Sar</taxon>
        <taxon>Stramenopiles</taxon>
        <taxon>Ochrophyta</taxon>
        <taxon>PX clade</taxon>
        <taxon>Xanthophyceae</taxon>
        <taxon>Tribonematales</taxon>
        <taxon>Tribonemataceae</taxon>
        <taxon>Tribonema</taxon>
    </lineage>
</organism>
<dbReference type="GO" id="GO:0006281">
    <property type="term" value="P:DNA repair"/>
    <property type="evidence" value="ECO:0007669"/>
    <property type="project" value="TreeGrafter"/>
</dbReference>
<feature type="domain" description="Helicase ATP-binding" evidence="2">
    <location>
        <begin position="1"/>
        <end position="141"/>
    </location>
</feature>
<keyword evidence="1" id="KW-0378">Hydrolase</keyword>
<dbReference type="Proteomes" id="UP000664859">
    <property type="component" value="Unassembled WGS sequence"/>
</dbReference>
<dbReference type="AlphaFoldDB" id="A0A835Z6G1"/>
<comment type="caution">
    <text evidence="3">The sequence shown here is derived from an EMBL/GenBank/DDBJ whole genome shotgun (WGS) entry which is preliminary data.</text>
</comment>
<proteinExistence type="predicted"/>
<evidence type="ECO:0000259" key="2">
    <source>
        <dbReference type="PROSITE" id="PS51192"/>
    </source>
</evidence>
<dbReference type="InterPro" id="IPR027417">
    <property type="entry name" value="P-loop_NTPase"/>
</dbReference>
<dbReference type="Gene3D" id="3.40.50.10810">
    <property type="entry name" value="Tandem AAA-ATPase domain"/>
    <property type="match status" value="1"/>
</dbReference>
<dbReference type="EMBL" id="JAFCMP010000079">
    <property type="protein sequence ID" value="KAG5187890.1"/>
    <property type="molecule type" value="Genomic_DNA"/>
</dbReference>
<dbReference type="GO" id="GO:0031297">
    <property type="term" value="P:replication fork processing"/>
    <property type="evidence" value="ECO:0007669"/>
    <property type="project" value="TreeGrafter"/>
</dbReference>